<dbReference type="OrthoDB" id="9810361at2"/>
<dbReference type="EMBL" id="BDFE01000008">
    <property type="protein sequence ID" value="GAU08050.1"/>
    <property type="molecule type" value="Genomic_DNA"/>
</dbReference>
<name>A0A194AFR9_9BACT</name>
<sequence>MSLDFSKYFEEYTKLVAGADKAFAQIQQSCPDQVTCKKGCCDCCYALFDLTLIEAMYLNHHFKQLPPEIKNRVYLRADKADRKMAIVKKKAFKMEQKGESREDVLKMVGQEKIRCPFLGDENKCEMYEHRPITCRLYGVPQEIGGQAHVCGLSGFTPGTSYPTVKVERLQDSLVLLSNALVKGVQSKYDKLATVFVPVSSAVLTVYDEDYLGIDSRVKKAKKAQWSVRS</sequence>
<organism evidence="1 2">
    <name type="scientific">Desulfoplanes formicivorans</name>
    <dbReference type="NCBI Taxonomy" id="1592317"/>
    <lineage>
        <taxon>Bacteria</taxon>
        <taxon>Pseudomonadati</taxon>
        <taxon>Thermodesulfobacteriota</taxon>
        <taxon>Desulfovibrionia</taxon>
        <taxon>Desulfovibrionales</taxon>
        <taxon>Desulfoplanaceae</taxon>
        <taxon>Desulfoplanes</taxon>
    </lineage>
</organism>
<dbReference type="Pfam" id="PF03692">
    <property type="entry name" value="CxxCxxCC"/>
    <property type="match status" value="1"/>
</dbReference>
<evidence type="ECO:0000313" key="2">
    <source>
        <dbReference type="Proteomes" id="UP000095200"/>
    </source>
</evidence>
<keyword evidence="2" id="KW-1185">Reference proteome</keyword>
<reference evidence="2" key="1">
    <citation type="submission" date="2016-06" db="EMBL/GenBank/DDBJ databases">
        <title>Draft genome sequence of Desulfoplanes formicivorans strain Pf12B.</title>
        <authorList>
            <person name="Watanabe M."/>
            <person name="Kojima H."/>
            <person name="Fukui M."/>
        </authorList>
    </citation>
    <scope>NUCLEOTIDE SEQUENCE [LARGE SCALE GENOMIC DNA]</scope>
    <source>
        <strain evidence="2">Pf12B</strain>
    </source>
</reference>
<protein>
    <submittedName>
        <fullName evidence="1">Uncharacterized protein</fullName>
    </submittedName>
</protein>
<accession>A0A194AFR9</accession>
<comment type="caution">
    <text evidence="1">The sequence shown here is derived from an EMBL/GenBank/DDBJ whole genome shotgun (WGS) entry which is preliminary data.</text>
</comment>
<gene>
    <name evidence="1" type="ORF">DPF_0751</name>
</gene>
<evidence type="ECO:0000313" key="1">
    <source>
        <dbReference type="EMBL" id="GAU08050.1"/>
    </source>
</evidence>
<dbReference type="STRING" id="1592317.DPF_0751"/>
<dbReference type="InterPro" id="IPR005358">
    <property type="entry name" value="Puta_zinc/iron-chelating_dom"/>
</dbReference>
<dbReference type="AlphaFoldDB" id="A0A194AFR9"/>
<dbReference type="Proteomes" id="UP000095200">
    <property type="component" value="Unassembled WGS sequence"/>
</dbReference>
<dbReference type="RefSeq" id="WP_069857533.1">
    <property type="nucleotide sequence ID" value="NZ_BDFE01000008.1"/>
</dbReference>
<proteinExistence type="predicted"/>